<accession>A0A1T4QH08</accession>
<dbReference type="InterPro" id="IPR041698">
    <property type="entry name" value="Methyltransf_25"/>
</dbReference>
<dbReference type="InterPro" id="IPR029063">
    <property type="entry name" value="SAM-dependent_MTases_sf"/>
</dbReference>
<evidence type="ECO:0000256" key="2">
    <source>
        <dbReference type="ARBA" id="ARBA00022679"/>
    </source>
</evidence>
<dbReference type="RefSeq" id="WP_078788173.1">
    <property type="nucleotide sequence ID" value="NZ_FMTO01000019.1"/>
</dbReference>
<dbReference type="Gene3D" id="3.40.50.150">
    <property type="entry name" value="Vaccinia Virus protein VP39"/>
    <property type="match status" value="1"/>
</dbReference>
<sequence>MIIKDIDDGKSFDWGKTSKDYAKYRDIYPQEFYDYILNLGLCKDGQKVLDIGTGTGVLPRNMYKYGATWVGTDIAENQIQQAKALAGESGMNIEFFASKAEDVSFPEETFDVITACQCIWYLNHDVTAPQFAKMLKPGGHFLILYMGWLPYEDKIAGKSEEIILKYNPVWNAYGDTVHPVWVPDQYLNHFDLLSQNEFRVDIPFTREGWHGRMRASRGVGAGMGPEELAAWDKEHMQMMMENAPERFMVKHYVSIADLKVKK</sequence>
<feature type="domain" description="Methyltransferase" evidence="3">
    <location>
        <begin position="48"/>
        <end position="139"/>
    </location>
</feature>
<proteinExistence type="predicted"/>
<keyword evidence="2 4" id="KW-0808">Transferase</keyword>
<evidence type="ECO:0000313" key="5">
    <source>
        <dbReference type="Proteomes" id="UP000189857"/>
    </source>
</evidence>
<dbReference type="PANTHER" id="PTHR44942:SF4">
    <property type="entry name" value="METHYLTRANSFERASE TYPE 11 DOMAIN-CONTAINING PROTEIN"/>
    <property type="match status" value="1"/>
</dbReference>
<dbReference type="Proteomes" id="UP000189857">
    <property type="component" value="Unassembled WGS sequence"/>
</dbReference>
<dbReference type="SUPFAM" id="SSF53335">
    <property type="entry name" value="S-adenosyl-L-methionine-dependent methyltransferases"/>
    <property type="match status" value="1"/>
</dbReference>
<gene>
    <name evidence="4" type="ORF">SAMN02745110_02385</name>
</gene>
<dbReference type="EMBL" id="FUXA01000020">
    <property type="protein sequence ID" value="SKA02984.1"/>
    <property type="molecule type" value="Genomic_DNA"/>
</dbReference>
<dbReference type="Pfam" id="PF13649">
    <property type="entry name" value="Methyltransf_25"/>
    <property type="match status" value="1"/>
</dbReference>
<evidence type="ECO:0000313" key="4">
    <source>
        <dbReference type="EMBL" id="SKA02984.1"/>
    </source>
</evidence>
<name>A0A1T4QH08_9FIRM</name>
<dbReference type="OrthoDB" id="9791837at2"/>
<dbReference type="AlphaFoldDB" id="A0A1T4QH08"/>
<evidence type="ECO:0000256" key="1">
    <source>
        <dbReference type="ARBA" id="ARBA00022603"/>
    </source>
</evidence>
<dbReference type="PANTHER" id="PTHR44942">
    <property type="entry name" value="METHYLTRANSF_11 DOMAIN-CONTAINING PROTEIN"/>
    <property type="match status" value="1"/>
</dbReference>
<dbReference type="GO" id="GO:0032259">
    <property type="term" value="P:methylation"/>
    <property type="evidence" value="ECO:0007669"/>
    <property type="project" value="UniProtKB-KW"/>
</dbReference>
<dbReference type="InterPro" id="IPR051052">
    <property type="entry name" value="Diverse_substrate_MTase"/>
</dbReference>
<dbReference type="GO" id="GO:0008168">
    <property type="term" value="F:methyltransferase activity"/>
    <property type="evidence" value="ECO:0007669"/>
    <property type="project" value="UniProtKB-KW"/>
</dbReference>
<evidence type="ECO:0000259" key="3">
    <source>
        <dbReference type="Pfam" id="PF13649"/>
    </source>
</evidence>
<organism evidence="4 5">
    <name type="scientific">Eubacterium ruminantium</name>
    <dbReference type="NCBI Taxonomy" id="42322"/>
    <lineage>
        <taxon>Bacteria</taxon>
        <taxon>Bacillati</taxon>
        <taxon>Bacillota</taxon>
        <taxon>Clostridia</taxon>
        <taxon>Eubacteriales</taxon>
        <taxon>Eubacteriaceae</taxon>
        <taxon>Eubacterium</taxon>
    </lineage>
</organism>
<keyword evidence="5" id="KW-1185">Reference proteome</keyword>
<protein>
    <submittedName>
        <fullName evidence="4">Methyltransferase domain-containing protein</fullName>
    </submittedName>
</protein>
<reference evidence="4 5" key="1">
    <citation type="submission" date="2017-02" db="EMBL/GenBank/DDBJ databases">
        <authorList>
            <person name="Peterson S.W."/>
        </authorList>
    </citation>
    <scope>NUCLEOTIDE SEQUENCE [LARGE SCALE GENOMIC DNA]</scope>
    <source>
        <strain evidence="4 5">ATCC 17233</strain>
    </source>
</reference>
<keyword evidence="1 4" id="KW-0489">Methyltransferase</keyword>
<dbReference type="CDD" id="cd02440">
    <property type="entry name" value="AdoMet_MTases"/>
    <property type="match status" value="1"/>
</dbReference>